<protein>
    <submittedName>
        <fullName evidence="1">Uncharacterized protein</fullName>
    </submittedName>
</protein>
<keyword evidence="2" id="KW-1185">Reference proteome</keyword>
<evidence type="ECO:0000313" key="1">
    <source>
        <dbReference type="EMBL" id="KDP43200.1"/>
    </source>
</evidence>
<organism evidence="1 2">
    <name type="scientific">Jatropha curcas</name>
    <name type="common">Barbados nut</name>
    <dbReference type="NCBI Taxonomy" id="180498"/>
    <lineage>
        <taxon>Eukaryota</taxon>
        <taxon>Viridiplantae</taxon>
        <taxon>Streptophyta</taxon>
        <taxon>Embryophyta</taxon>
        <taxon>Tracheophyta</taxon>
        <taxon>Spermatophyta</taxon>
        <taxon>Magnoliopsida</taxon>
        <taxon>eudicotyledons</taxon>
        <taxon>Gunneridae</taxon>
        <taxon>Pentapetalae</taxon>
        <taxon>rosids</taxon>
        <taxon>fabids</taxon>
        <taxon>Malpighiales</taxon>
        <taxon>Euphorbiaceae</taxon>
        <taxon>Crotonoideae</taxon>
        <taxon>Jatropheae</taxon>
        <taxon>Jatropha</taxon>
    </lineage>
</organism>
<evidence type="ECO:0000313" key="2">
    <source>
        <dbReference type="Proteomes" id="UP000027138"/>
    </source>
</evidence>
<reference evidence="1 2" key="1">
    <citation type="journal article" date="2014" name="PLoS ONE">
        <title>Global Analysis of Gene Expression Profiles in Physic Nut (Jatropha curcas L.) Seedlings Exposed to Salt Stress.</title>
        <authorList>
            <person name="Zhang L."/>
            <person name="Zhang C."/>
            <person name="Wu P."/>
            <person name="Chen Y."/>
            <person name="Li M."/>
            <person name="Jiang H."/>
            <person name="Wu G."/>
        </authorList>
    </citation>
    <scope>NUCLEOTIDE SEQUENCE [LARGE SCALE GENOMIC DNA]</scope>
    <source>
        <strain evidence="2">cv. GZQX0401</strain>
        <tissue evidence="1">Young leaves</tissue>
    </source>
</reference>
<name>A0A067LFD5_JATCU</name>
<dbReference type="Proteomes" id="UP000027138">
    <property type="component" value="Unassembled WGS sequence"/>
</dbReference>
<dbReference type="EMBL" id="KK914277">
    <property type="protein sequence ID" value="KDP43200.1"/>
    <property type="molecule type" value="Genomic_DNA"/>
</dbReference>
<sequence>MLRVPKWKAVALSRPNRLLRSAELQVNETRLQAVVVDGGDRGERQLNCDHRQGATDLIEEKEDRWWCDRGSLSLFLAAGDALERLDHLRSTQEGLSYSSGATGGAGGCATRLSSMALVSFDRRQGSCVAPRDLTEGAGGAAATWSGWRWRMEESDRAGGGAPLCYSVSPKTQMQ</sequence>
<proteinExistence type="predicted"/>
<accession>A0A067LFD5</accession>
<dbReference type="AlphaFoldDB" id="A0A067LFD5"/>
<gene>
    <name evidence="1" type="ORF">JCGZ_22752</name>
</gene>